<evidence type="ECO:0000313" key="5">
    <source>
        <dbReference type="Proteomes" id="UP000000379"/>
    </source>
</evidence>
<reference evidence="4 5" key="2">
    <citation type="journal article" date="2011" name="Stand. Genomic Sci.">
        <title>Complete genome sequence of Truepera radiovictrix type strain (RQ-24).</title>
        <authorList>
            <person name="Ivanova N."/>
            <person name="Rohde C."/>
            <person name="Munk C."/>
            <person name="Nolan M."/>
            <person name="Lucas S."/>
            <person name="Del Rio T.G."/>
            <person name="Tice H."/>
            <person name="Deshpande S."/>
            <person name="Cheng J.F."/>
            <person name="Tapia R."/>
            <person name="Han C."/>
            <person name="Goodwin L."/>
            <person name="Pitluck S."/>
            <person name="Liolios K."/>
            <person name="Mavromatis K."/>
            <person name="Mikhailova N."/>
            <person name="Pati A."/>
            <person name="Chen A."/>
            <person name="Palaniappan K."/>
            <person name="Land M."/>
            <person name="Hauser L."/>
            <person name="Chang Y.J."/>
            <person name="Jeffries C.D."/>
            <person name="Brambilla E."/>
            <person name="Rohde M."/>
            <person name="Goker M."/>
            <person name="Tindall B.J."/>
            <person name="Woyke T."/>
            <person name="Bristow J."/>
            <person name="Eisen J.A."/>
            <person name="Markowitz V."/>
            <person name="Hugenholtz P."/>
            <person name="Kyrpides N.C."/>
            <person name="Klenk H.P."/>
            <person name="Lapidus A."/>
        </authorList>
    </citation>
    <scope>NUCLEOTIDE SEQUENCE [LARGE SCALE GENOMIC DNA]</scope>
    <source>
        <strain evidence="5">DSM 17093 / CIP 108686 / LMG 22925 / RQ-24</strain>
    </source>
</reference>
<evidence type="ECO:0000313" key="4">
    <source>
        <dbReference type="EMBL" id="ADI13634.1"/>
    </source>
</evidence>
<dbReference type="PANTHER" id="PTHR24412">
    <property type="entry name" value="KELCH PROTEIN"/>
    <property type="match status" value="1"/>
</dbReference>
<dbReference type="eggNOG" id="COG3055">
    <property type="taxonomic scope" value="Bacteria"/>
</dbReference>
<dbReference type="Gene3D" id="2.120.10.80">
    <property type="entry name" value="Kelch-type beta propeller"/>
    <property type="match status" value="1"/>
</dbReference>
<evidence type="ECO:0000256" key="2">
    <source>
        <dbReference type="ARBA" id="ARBA00022737"/>
    </source>
</evidence>
<protein>
    <submittedName>
        <fullName evidence="4">Kelch repeat-containing protein</fullName>
    </submittedName>
</protein>
<dbReference type="Pfam" id="PF24681">
    <property type="entry name" value="Kelch_KLHDC2_KLHL20_DRC7"/>
    <property type="match status" value="1"/>
</dbReference>
<dbReference type="InterPro" id="IPR015915">
    <property type="entry name" value="Kelch-typ_b-propeller"/>
</dbReference>
<dbReference type="PANTHER" id="PTHR24412:SF441">
    <property type="entry name" value="KELCH-LIKE PROTEIN 28"/>
    <property type="match status" value="1"/>
</dbReference>
<dbReference type="OrthoDB" id="9769308at2"/>
<feature type="chain" id="PRO_5003094516" evidence="3">
    <location>
        <begin position="31"/>
        <end position="422"/>
    </location>
</feature>
<evidence type="ECO:0000256" key="1">
    <source>
        <dbReference type="ARBA" id="ARBA00022441"/>
    </source>
</evidence>
<dbReference type="STRING" id="649638.Trad_0497"/>
<dbReference type="InterPro" id="IPR006652">
    <property type="entry name" value="Kelch_1"/>
</dbReference>
<evidence type="ECO:0000256" key="3">
    <source>
        <dbReference type="SAM" id="SignalP"/>
    </source>
</evidence>
<dbReference type="Pfam" id="PF01344">
    <property type="entry name" value="Kelch_1"/>
    <property type="match status" value="1"/>
</dbReference>
<dbReference type="InterPro" id="IPR013783">
    <property type="entry name" value="Ig-like_fold"/>
</dbReference>
<dbReference type="Proteomes" id="UP000000379">
    <property type="component" value="Chromosome"/>
</dbReference>
<dbReference type="SUPFAM" id="SSF117281">
    <property type="entry name" value="Kelch motif"/>
    <property type="match status" value="1"/>
</dbReference>
<accession>D7CSA2</accession>
<dbReference type="HOGENOM" id="CLU_004253_10_0_0"/>
<dbReference type="PROSITE" id="PS51257">
    <property type="entry name" value="PROKAR_LIPOPROTEIN"/>
    <property type="match status" value="1"/>
</dbReference>
<keyword evidence="1" id="KW-0880">Kelch repeat</keyword>
<dbReference type="SMART" id="SM00612">
    <property type="entry name" value="Kelch"/>
    <property type="match status" value="5"/>
</dbReference>
<keyword evidence="5" id="KW-1185">Reference proteome</keyword>
<reference evidence="5" key="1">
    <citation type="submission" date="2010-05" db="EMBL/GenBank/DDBJ databases">
        <title>The complete genome of Truepera radiovictris DSM 17093.</title>
        <authorList>
            <consortium name="US DOE Joint Genome Institute (JGI-PGF)"/>
            <person name="Lucas S."/>
            <person name="Copeland A."/>
            <person name="Lapidus A."/>
            <person name="Glavina del Rio T."/>
            <person name="Dalin E."/>
            <person name="Tice H."/>
            <person name="Bruce D."/>
            <person name="Goodwin L."/>
            <person name="Pitluck S."/>
            <person name="Kyrpides N."/>
            <person name="Mavromatis K."/>
            <person name="Ovchinnikova G."/>
            <person name="Munk A.C."/>
            <person name="Detter J.C."/>
            <person name="Han C."/>
            <person name="Tapia R."/>
            <person name="Land M."/>
            <person name="Hauser L."/>
            <person name="Markowitz V."/>
            <person name="Cheng J.-F."/>
            <person name="Hugenholtz P."/>
            <person name="Woyke T."/>
            <person name="Wu D."/>
            <person name="Tindall B."/>
            <person name="Pomrenke H.G."/>
            <person name="Brambilla E."/>
            <person name="Klenk H.-P."/>
            <person name="Eisen J.A."/>
        </authorList>
    </citation>
    <scope>NUCLEOTIDE SEQUENCE [LARGE SCALE GENOMIC DNA]</scope>
    <source>
        <strain evidence="5">DSM 17093 / CIP 108686 / LMG 22925 / RQ-24</strain>
    </source>
</reference>
<sequence>MNRFATRPHRSWRALLWAPLGLLSACYAPGGPTPDNRPPTVSAGGDRTVTLPADGVLLAGRAADPDGDPLTALWAQLAGPAEVTFADASALETSARFPEAGAYTLELSVTDGQASARDQAVITVEPGAGGAGAWRALPESAAPRQEVSYVQLGGRFYLAGGSTLHEVYDPVARTWTEVAPLPRNLDHIQGVAVGGKILYIGGNVGGDLRVETDTVYIYDPETDTFTEGSPMPRGRGAGGVAVHDGLIYYAGGLNGFVARTWFDVYDPVADTWTALPDMPNPRDHFHAVVLDGVFYAIGGREARINATTPAVDAFDIASGTWTTLDTELPTERGGFAAAVLGDEILVIGGEGGGNTYEEVEAYNPRTNTWRRLAPMPTPRHGVQAAVCNGGVYLAAGGVVQGIGPSSAHEVFFVGEPRPCEAP</sequence>
<dbReference type="SUPFAM" id="SSF49299">
    <property type="entry name" value="PKD domain"/>
    <property type="match status" value="1"/>
</dbReference>
<gene>
    <name evidence="4" type="ordered locus">Trad_0497</name>
</gene>
<keyword evidence="2" id="KW-0677">Repeat</keyword>
<organism evidence="4 5">
    <name type="scientific">Truepera radiovictrix (strain DSM 17093 / CIP 108686 / LMG 22925 / RQ-24)</name>
    <dbReference type="NCBI Taxonomy" id="649638"/>
    <lineage>
        <taxon>Bacteria</taxon>
        <taxon>Thermotogati</taxon>
        <taxon>Deinococcota</taxon>
        <taxon>Deinococci</taxon>
        <taxon>Trueperales</taxon>
        <taxon>Trueperaceae</taxon>
        <taxon>Truepera</taxon>
    </lineage>
</organism>
<dbReference type="InterPro" id="IPR035986">
    <property type="entry name" value="PKD_dom_sf"/>
</dbReference>
<dbReference type="Gene3D" id="2.60.40.10">
    <property type="entry name" value="Immunoglobulins"/>
    <property type="match status" value="1"/>
</dbReference>
<keyword evidence="3" id="KW-0732">Signal</keyword>
<proteinExistence type="predicted"/>
<dbReference type="Pfam" id="PF22352">
    <property type="entry name" value="K319L-like_PKD"/>
    <property type="match status" value="1"/>
</dbReference>
<dbReference type="RefSeq" id="WP_013177014.1">
    <property type="nucleotide sequence ID" value="NC_014221.1"/>
</dbReference>
<dbReference type="KEGG" id="tra:Trad_0497"/>
<dbReference type="AlphaFoldDB" id="D7CSA2"/>
<feature type="signal peptide" evidence="3">
    <location>
        <begin position="1"/>
        <end position="30"/>
    </location>
</feature>
<dbReference type="EMBL" id="CP002049">
    <property type="protein sequence ID" value="ADI13634.1"/>
    <property type="molecule type" value="Genomic_DNA"/>
</dbReference>
<name>D7CSA2_TRURR</name>